<sequence length="173" mass="19615">MSHRTPYPPIPSRYSGTPSQTNHAASASVAPACRNDPRSSAERVRTFEEEAFLSDTPRMWDIFRPETRPTTYEEGIAVMRTMVDQVKAINAHERFLAEQNRAIAALRARIVYARGRESVAWIAGGDVEAQLVELVHRAPDAEIRRACQGALHAYYKHRRDEEVRVAEALRMVE</sequence>
<protein>
    <submittedName>
        <fullName evidence="2">Uncharacterized protein</fullName>
    </submittedName>
</protein>
<keyword evidence="3" id="KW-1185">Reference proteome</keyword>
<feature type="compositionally biased region" description="Pro residues" evidence="1">
    <location>
        <begin position="1"/>
        <end position="11"/>
    </location>
</feature>
<comment type="caution">
    <text evidence="2">The sequence shown here is derived from an EMBL/GenBank/DDBJ whole genome shotgun (WGS) entry which is preliminary data.</text>
</comment>
<accession>A0A4Y9ZG80</accession>
<evidence type="ECO:0000313" key="3">
    <source>
        <dbReference type="Proteomes" id="UP000298061"/>
    </source>
</evidence>
<evidence type="ECO:0000313" key="2">
    <source>
        <dbReference type="EMBL" id="TFY73582.1"/>
    </source>
</evidence>
<dbReference type="Proteomes" id="UP000298061">
    <property type="component" value="Unassembled WGS sequence"/>
</dbReference>
<evidence type="ECO:0000256" key="1">
    <source>
        <dbReference type="SAM" id="MobiDB-lite"/>
    </source>
</evidence>
<dbReference type="EMBL" id="SFCI01002722">
    <property type="protein sequence ID" value="TFY73582.1"/>
    <property type="molecule type" value="Genomic_DNA"/>
</dbReference>
<dbReference type="AlphaFoldDB" id="A0A4Y9ZG80"/>
<proteinExistence type="predicted"/>
<gene>
    <name evidence="2" type="ORF">EWM64_g10430</name>
</gene>
<feature type="compositionally biased region" description="Polar residues" evidence="1">
    <location>
        <begin position="14"/>
        <end position="25"/>
    </location>
</feature>
<reference evidence="2 3" key="1">
    <citation type="submission" date="2019-02" db="EMBL/GenBank/DDBJ databases">
        <title>Genome sequencing of the rare red list fungi Hericium alpestre (H. flagellum).</title>
        <authorList>
            <person name="Buettner E."/>
            <person name="Kellner H."/>
        </authorList>
    </citation>
    <scope>NUCLEOTIDE SEQUENCE [LARGE SCALE GENOMIC DNA]</scope>
    <source>
        <strain evidence="2 3">DSM 108284</strain>
    </source>
</reference>
<name>A0A4Y9ZG80_9AGAM</name>
<feature type="region of interest" description="Disordered" evidence="1">
    <location>
        <begin position="1"/>
        <end position="37"/>
    </location>
</feature>
<organism evidence="2 3">
    <name type="scientific">Hericium alpestre</name>
    <dbReference type="NCBI Taxonomy" id="135208"/>
    <lineage>
        <taxon>Eukaryota</taxon>
        <taxon>Fungi</taxon>
        <taxon>Dikarya</taxon>
        <taxon>Basidiomycota</taxon>
        <taxon>Agaricomycotina</taxon>
        <taxon>Agaricomycetes</taxon>
        <taxon>Russulales</taxon>
        <taxon>Hericiaceae</taxon>
        <taxon>Hericium</taxon>
    </lineage>
</organism>